<evidence type="ECO:0000256" key="1">
    <source>
        <dbReference type="ARBA" id="ARBA00022676"/>
    </source>
</evidence>
<keyword evidence="1" id="KW-0328">Glycosyltransferase</keyword>
<evidence type="ECO:0000256" key="2">
    <source>
        <dbReference type="ARBA" id="ARBA00022679"/>
    </source>
</evidence>
<dbReference type="InterPro" id="IPR002201">
    <property type="entry name" value="Glyco_trans_9"/>
</dbReference>
<sequence>MAKKVLIYRLGSLGDTIMALPCFHKIKESFPDADITLLTNKPVMAKAAAAEAVLGSGYFFNRIINYPVGTRSPRVLLTLIMQIRKLNIDTVVNINPARSRISLLRDYWFFKAAGVKNLIGFDAQKEDFEVSWDEHTGKNEWEAKRLARRIKLLGALPLDDDRYWDLKLTYQEIQTANALTEALPVEASILAISLGTKNPANDWGIDNWQLLLQQLSSRLTGWSLMVIGAADETSIGDKCLESWRGTGINFCGKSSPRVSAALLKQATVFIGHDSGPMHLAACVGTPAIGIYSARNLPGQWFPRGSNNRIIYRLPECAGCGLEVCVTQQKKCITSITVHEVKQALFDVLSTVAEGKLEAKLIAQA</sequence>
<dbReference type="Gene3D" id="3.40.50.2000">
    <property type="entry name" value="Glycogen Phosphorylase B"/>
    <property type="match status" value="2"/>
</dbReference>
<organism evidence="3 4">
    <name type="scientific">Mucilaginibacter roseus</name>
    <dbReference type="NCBI Taxonomy" id="1528868"/>
    <lineage>
        <taxon>Bacteria</taxon>
        <taxon>Pseudomonadati</taxon>
        <taxon>Bacteroidota</taxon>
        <taxon>Sphingobacteriia</taxon>
        <taxon>Sphingobacteriales</taxon>
        <taxon>Sphingobacteriaceae</taxon>
        <taxon>Mucilaginibacter</taxon>
    </lineage>
</organism>
<dbReference type="CDD" id="cd03789">
    <property type="entry name" value="GT9_LPS_heptosyltransferase"/>
    <property type="match status" value="1"/>
</dbReference>
<dbReference type="InterPro" id="IPR051199">
    <property type="entry name" value="LPS_LOS_Heptosyltrfase"/>
</dbReference>
<keyword evidence="4" id="KW-1185">Reference proteome</keyword>
<keyword evidence="2" id="KW-0808">Transferase</keyword>
<dbReference type="RefSeq" id="WP_232175731.1">
    <property type="nucleotide sequence ID" value="NZ_JAJPWV010000001.1"/>
</dbReference>
<evidence type="ECO:0000313" key="4">
    <source>
        <dbReference type="Proteomes" id="UP001199919"/>
    </source>
</evidence>
<gene>
    <name evidence="3" type="ORF">LT679_04000</name>
</gene>
<evidence type="ECO:0000313" key="3">
    <source>
        <dbReference type="EMBL" id="MCD8739756.1"/>
    </source>
</evidence>
<protein>
    <submittedName>
        <fullName evidence="3">Glycosyltransferase family 9 protein</fullName>
    </submittedName>
</protein>
<dbReference type="Proteomes" id="UP001199919">
    <property type="component" value="Unassembled WGS sequence"/>
</dbReference>
<comment type="caution">
    <text evidence="3">The sequence shown here is derived from an EMBL/GenBank/DDBJ whole genome shotgun (WGS) entry which is preliminary data.</text>
</comment>
<dbReference type="PANTHER" id="PTHR30160">
    <property type="entry name" value="TETRAACYLDISACCHARIDE 4'-KINASE-RELATED"/>
    <property type="match status" value="1"/>
</dbReference>
<proteinExistence type="predicted"/>
<accession>A0ABS8U2H6</accession>
<dbReference type="SUPFAM" id="SSF53756">
    <property type="entry name" value="UDP-Glycosyltransferase/glycogen phosphorylase"/>
    <property type="match status" value="1"/>
</dbReference>
<dbReference type="PANTHER" id="PTHR30160:SF1">
    <property type="entry name" value="LIPOPOLYSACCHARIDE 1,2-N-ACETYLGLUCOSAMINETRANSFERASE-RELATED"/>
    <property type="match status" value="1"/>
</dbReference>
<dbReference type="EMBL" id="JAJPWV010000001">
    <property type="protein sequence ID" value="MCD8739756.1"/>
    <property type="molecule type" value="Genomic_DNA"/>
</dbReference>
<name>A0ABS8U2H6_9SPHI</name>
<dbReference type="Pfam" id="PF01075">
    <property type="entry name" value="Glyco_transf_9"/>
    <property type="match status" value="1"/>
</dbReference>
<reference evidence="3 4" key="1">
    <citation type="submission" date="2021-12" db="EMBL/GenBank/DDBJ databases">
        <title>Mucilaginibacter roseus genome.</title>
        <authorList>
            <person name="Ferreira J.R."/>
            <person name="Newman J.D."/>
        </authorList>
    </citation>
    <scope>NUCLEOTIDE SEQUENCE [LARGE SCALE GENOMIC DNA]</scope>
    <source>
        <strain evidence="3 4">LMG 28454</strain>
    </source>
</reference>